<feature type="domain" description="Integrase catalytic" evidence="9">
    <location>
        <begin position="317"/>
        <end position="478"/>
    </location>
</feature>
<evidence type="ECO:0000256" key="5">
    <source>
        <dbReference type="ARBA" id="ARBA00022759"/>
    </source>
</evidence>
<evidence type="ECO:0000256" key="1">
    <source>
        <dbReference type="ARBA" id="ARBA00012493"/>
    </source>
</evidence>
<dbReference type="Pfam" id="PF17921">
    <property type="entry name" value="Integrase_H2C2"/>
    <property type="match status" value="1"/>
</dbReference>
<dbReference type="InterPro" id="IPR036397">
    <property type="entry name" value="RNaseH_sf"/>
</dbReference>
<evidence type="ECO:0000256" key="6">
    <source>
        <dbReference type="ARBA" id="ARBA00022801"/>
    </source>
</evidence>
<dbReference type="Gene3D" id="3.30.420.10">
    <property type="entry name" value="Ribonuclease H-like superfamily/Ribonuclease H"/>
    <property type="match status" value="1"/>
</dbReference>
<keyword evidence="3" id="KW-0548">Nucleotidyltransferase</keyword>
<evidence type="ECO:0000256" key="4">
    <source>
        <dbReference type="ARBA" id="ARBA00022722"/>
    </source>
</evidence>
<dbReference type="CDD" id="cd09274">
    <property type="entry name" value="RNase_HI_RT_Ty3"/>
    <property type="match status" value="1"/>
</dbReference>
<dbReference type="Gene3D" id="3.10.20.370">
    <property type="match status" value="1"/>
</dbReference>
<sequence length="1166" mass="133737">MDSAATIRDTSSRLFVTDRSSKRRFLIDTGSDVCVIPPSFEDKRAGPHRRSLYSVDNNPKPDLPLILRVDASQVAVGAVLEQELSGKHHPLGFFSRKLTCTEQRYSTYDRELLAIYSAIKHFRYMVEGRTLTIFTDHKPLVHAFSQSPEKASPRQFRHLEFIAQFSTDIRHVAGEDNQVADYLSRLENEPSRVEAIVKSTFSPADISQAQQSDTQLKELLDSGSSSLQLKKLAVDDSSLYCDISTGRIRPFVPTPLRSLIFRHFHGISHAGGRESSRLISSRFVWPSMHRDIKRWVRECIPCQKSKIQRHEKTPLVHFLQPDERFANVHIDVVGPLPPSHGHIYLLTCIDRYTRWVEAFPMPDQTAQTIADTFFSGWISKFGPPLYLVSDQGRSFESSLFRQLAQLLGIEVRHTTAYHPQCNGLIERAHRTIKAALMCRLGDSRERWLEELPVILLGLRTTYKPDLGASPAELVYGTSLRLPGEFFEETPPSVSTTPTEYIHRLRQLFAKIRPAPTKWHLREKPFTQPALDKASHGFLRFVGVRKSLQRPYTGPYLVLRRTPKTFTIQVNGKNVIVSRDRLKPAHIEATPPATSSTPNPPNRDLRTRSGRRVQFPDRFRAGLPCKNERQTAFLAMKETKQTFSRLCLECLSSDNTSYLTVEQTVSLNVRQKPKLNYSRASHLCHYRSSLVIKQRKKRRKTTRGVSDANDNARQYRVVVASVECLQFIRCVNRYDYVTLKCRSGSAGHRRDIISKKVEYQERYGDFNGQVRKADERTDLQTDSSENDYDRSQANTPSSWKTLFSAVIASTALYAAEAWSFYHCELLERVQVTAALLGLRWSTPYYLVRASTRTHLKQHIGKGMFSWFLKLQSMGKERLPRTGFYRLLELGSSLTPAVQAAGRSGGLRGTPGTAGLCPTETTARTLWRTLRSVWRTLRVRVNLLSTESQETRKLKVELKLKLELKHELKLKQKLKLELVLKQELKLKLFHEGGIVTRFFREIKERRYIIVMPIDPSLSLRFAFLDRARFARRRRDPALVARRGYRVRSNRADVAALAKANSGRRRPKAERRPARFKWEDDREEGGRAFKGQQEAVTSRVDADRPLRVTCATAGVRRIALNVRWHSGRALVRAPSDVRCLARGFHHFKESVEIARWRQKKRSNLVLDEF</sequence>
<accession>A0A6H5HLS0</accession>
<dbReference type="GO" id="GO:0003964">
    <property type="term" value="F:RNA-directed DNA polymerase activity"/>
    <property type="evidence" value="ECO:0007669"/>
    <property type="project" value="UniProtKB-KW"/>
</dbReference>
<proteinExistence type="predicted"/>
<protein>
    <recommendedName>
        <fullName evidence="1">RNA-directed DNA polymerase</fullName>
        <ecNumber evidence="1">2.7.7.49</ecNumber>
    </recommendedName>
</protein>
<dbReference type="GO" id="GO:0004190">
    <property type="term" value="F:aspartic-type endopeptidase activity"/>
    <property type="evidence" value="ECO:0007669"/>
    <property type="project" value="InterPro"/>
</dbReference>
<dbReference type="InterPro" id="IPR043502">
    <property type="entry name" value="DNA/RNA_pol_sf"/>
</dbReference>
<evidence type="ECO:0000259" key="9">
    <source>
        <dbReference type="PROSITE" id="PS50994"/>
    </source>
</evidence>
<dbReference type="InterPro" id="IPR041373">
    <property type="entry name" value="RT_RNaseH"/>
</dbReference>
<keyword evidence="4" id="KW-0540">Nuclease</keyword>
<dbReference type="PROSITE" id="PS50994">
    <property type="entry name" value="INTEGRASE"/>
    <property type="match status" value="1"/>
</dbReference>
<keyword evidence="6" id="KW-0378">Hydrolase</keyword>
<dbReference type="InterPro" id="IPR001584">
    <property type="entry name" value="Integrase_cat-core"/>
</dbReference>
<dbReference type="Proteomes" id="UP000479000">
    <property type="component" value="Unassembled WGS sequence"/>
</dbReference>
<dbReference type="GO" id="GO:0015074">
    <property type="term" value="P:DNA integration"/>
    <property type="evidence" value="ECO:0007669"/>
    <property type="project" value="InterPro"/>
</dbReference>
<gene>
    <name evidence="10" type="ORF">NTEN_LOCUS21585</name>
</gene>
<dbReference type="EC" id="2.7.7.49" evidence="1"/>
<keyword evidence="7" id="KW-0695">RNA-directed DNA polymerase</keyword>
<evidence type="ECO:0000256" key="3">
    <source>
        <dbReference type="ARBA" id="ARBA00022695"/>
    </source>
</evidence>
<dbReference type="InterPro" id="IPR041588">
    <property type="entry name" value="Integrase_H2C2"/>
</dbReference>
<dbReference type="Pfam" id="PF17917">
    <property type="entry name" value="RT_RNaseH"/>
    <property type="match status" value="1"/>
</dbReference>
<dbReference type="GO" id="GO:0006508">
    <property type="term" value="P:proteolysis"/>
    <property type="evidence" value="ECO:0007669"/>
    <property type="project" value="InterPro"/>
</dbReference>
<dbReference type="InterPro" id="IPR050951">
    <property type="entry name" value="Retrovirus_Pol_polyprotein"/>
</dbReference>
<evidence type="ECO:0000256" key="8">
    <source>
        <dbReference type="SAM" id="MobiDB-lite"/>
    </source>
</evidence>
<dbReference type="GO" id="GO:0004519">
    <property type="term" value="F:endonuclease activity"/>
    <property type="evidence" value="ECO:0007669"/>
    <property type="project" value="UniProtKB-KW"/>
</dbReference>
<keyword evidence="5" id="KW-0255">Endonuclease</keyword>
<dbReference type="Gene3D" id="1.10.340.70">
    <property type="match status" value="1"/>
</dbReference>
<dbReference type="GO" id="GO:0042575">
    <property type="term" value="C:DNA polymerase complex"/>
    <property type="evidence" value="ECO:0007669"/>
    <property type="project" value="UniProtKB-ARBA"/>
</dbReference>
<evidence type="ECO:0000313" key="11">
    <source>
        <dbReference type="Proteomes" id="UP000479000"/>
    </source>
</evidence>
<feature type="region of interest" description="Disordered" evidence="8">
    <location>
        <begin position="582"/>
        <end position="608"/>
    </location>
</feature>
<dbReference type="EMBL" id="CADCXU010031663">
    <property type="protein sequence ID" value="CAB0017605.1"/>
    <property type="molecule type" value="Genomic_DNA"/>
</dbReference>
<reference evidence="10 11" key="1">
    <citation type="submission" date="2020-02" db="EMBL/GenBank/DDBJ databases">
        <authorList>
            <person name="Ferguson B K."/>
        </authorList>
    </citation>
    <scope>NUCLEOTIDE SEQUENCE [LARGE SCALE GENOMIC DNA]</scope>
</reference>
<dbReference type="GO" id="GO:0003676">
    <property type="term" value="F:nucleic acid binding"/>
    <property type="evidence" value="ECO:0007669"/>
    <property type="project" value="InterPro"/>
</dbReference>
<dbReference type="SUPFAM" id="SSF56672">
    <property type="entry name" value="DNA/RNA polymerases"/>
    <property type="match status" value="1"/>
</dbReference>
<keyword evidence="11" id="KW-1185">Reference proteome</keyword>
<name>A0A6H5HLS0_9HEMI</name>
<dbReference type="SUPFAM" id="SSF53098">
    <property type="entry name" value="Ribonuclease H-like"/>
    <property type="match status" value="1"/>
</dbReference>
<dbReference type="FunFam" id="3.10.20.370:FF:000001">
    <property type="entry name" value="Retrovirus-related Pol polyprotein from transposon 17.6-like protein"/>
    <property type="match status" value="1"/>
</dbReference>
<dbReference type="InterPro" id="IPR001969">
    <property type="entry name" value="Aspartic_peptidase_AS"/>
</dbReference>
<dbReference type="AlphaFoldDB" id="A0A6H5HLS0"/>
<dbReference type="PANTHER" id="PTHR37984:SF5">
    <property type="entry name" value="PROTEIN NYNRIN-LIKE"/>
    <property type="match status" value="1"/>
</dbReference>
<dbReference type="PROSITE" id="PS00141">
    <property type="entry name" value="ASP_PROTEASE"/>
    <property type="match status" value="1"/>
</dbReference>
<dbReference type="FunFam" id="3.30.420.10:FF:000032">
    <property type="entry name" value="Retrovirus-related Pol polyprotein from transposon 297-like Protein"/>
    <property type="match status" value="1"/>
</dbReference>
<dbReference type="PANTHER" id="PTHR37984">
    <property type="entry name" value="PROTEIN CBG26694"/>
    <property type="match status" value="1"/>
</dbReference>
<dbReference type="OrthoDB" id="422540at2759"/>
<feature type="region of interest" description="Disordered" evidence="8">
    <location>
        <begin position="773"/>
        <end position="794"/>
    </location>
</feature>
<evidence type="ECO:0000256" key="7">
    <source>
        <dbReference type="ARBA" id="ARBA00022918"/>
    </source>
</evidence>
<evidence type="ECO:0000313" key="10">
    <source>
        <dbReference type="EMBL" id="CAB0017605.1"/>
    </source>
</evidence>
<organism evidence="10 11">
    <name type="scientific">Nesidiocoris tenuis</name>
    <dbReference type="NCBI Taxonomy" id="355587"/>
    <lineage>
        <taxon>Eukaryota</taxon>
        <taxon>Metazoa</taxon>
        <taxon>Ecdysozoa</taxon>
        <taxon>Arthropoda</taxon>
        <taxon>Hexapoda</taxon>
        <taxon>Insecta</taxon>
        <taxon>Pterygota</taxon>
        <taxon>Neoptera</taxon>
        <taxon>Paraneoptera</taxon>
        <taxon>Hemiptera</taxon>
        <taxon>Heteroptera</taxon>
        <taxon>Panheteroptera</taxon>
        <taxon>Cimicomorpha</taxon>
        <taxon>Miridae</taxon>
        <taxon>Dicyphina</taxon>
        <taxon>Nesidiocoris</taxon>
    </lineage>
</organism>
<keyword evidence="2" id="KW-0808">Transferase</keyword>
<dbReference type="InterPro" id="IPR012337">
    <property type="entry name" value="RNaseH-like_sf"/>
</dbReference>
<dbReference type="Pfam" id="PF00665">
    <property type="entry name" value="rve"/>
    <property type="match status" value="1"/>
</dbReference>
<feature type="non-terminal residue" evidence="10">
    <location>
        <position position="1166"/>
    </location>
</feature>
<evidence type="ECO:0000256" key="2">
    <source>
        <dbReference type="ARBA" id="ARBA00022679"/>
    </source>
</evidence>